<sequence>MIVNTENIIGELYPFWNTKPMINQNRFNSATFRNSLEDIKPYTTHFNLVRMLGGRTDKFNQYYKGVDESGKVITDFSGMITSMRNFMLTGFKPRLVLDNVPWDMSEEQENNRYGNTNPPANYNLWRQYIQAFLRALIDEFGYDEVKTWRMRVGTEPNYFPHHWNGTKEQYLRHYDETVHAVTSIIPEIEIGPGNIILNQSDSNWGMDIIDHCASGTNYVTGEVGTRMDFFCVSYYEFLKQNTVKLEGFMTEINARLDKHPKFANIPLDIQEFGILKDENNNDGLSLNDGSEYGASWYATISDIVYRQGISEIYEWGLDVQNGLPSPRSHVVSMLRKMENGSRLSVQGTPEGFSGLISVRKEGKIYLLVYNHEPERTSNATKNLSPRITGNMIRNSKNWTLNEWTLDQQHGEFLHELYEDCISAGVGIKADGRIYGTRPDDYFEEGWEAVFTANKDKYSELAAMPQTRSNESLKVESGALQLQLHLNAHSVKLLELSPQ</sequence>
<keyword evidence="2" id="KW-0378">Hydrolase</keyword>
<dbReference type="InterPro" id="IPR017853">
    <property type="entry name" value="GH"/>
</dbReference>
<proteinExistence type="inferred from homology"/>
<evidence type="ECO:0000313" key="6">
    <source>
        <dbReference type="Proteomes" id="UP000619457"/>
    </source>
</evidence>
<dbReference type="PANTHER" id="PTHR12631:SF8">
    <property type="entry name" value="ALPHA-L-IDURONIDASE"/>
    <property type="match status" value="1"/>
</dbReference>
<accession>A0A918UNZ7</accession>
<keyword evidence="6" id="KW-1185">Reference proteome</keyword>
<dbReference type="Proteomes" id="UP000619457">
    <property type="component" value="Unassembled WGS sequence"/>
</dbReference>
<organism evidence="5 6">
    <name type="scientific">Echinicola pacifica</name>
    <dbReference type="NCBI Taxonomy" id="346377"/>
    <lineage>
        <taxon>Bacteria</taxon>
        <taxon>Pseudomonadati</taxon>
        <taxon>Bacteroidota</taxon>
        <taxon>Cytophagia</taxon>
        <taxon>Cytophagales</taxon>
        <taxon>Cyclobacteriaceae</taxon>
        <taxon>Echinicola</taxon>
    </lineage>
</organism>
<evidence type="ECO:0000256" key="1">
    <source>
        <dbReference type="ARBA" id="ARBA00008875"/>
    </source>
</evidence>
<comment type="similarity">
    <text evidence="1">Belongs to the glycosyl hydrolase 39 family.</text>
</comment>
<gene>
    <name evidence="5" type="ORF">GCM10007049_17270</name>
</gene>
<dbReference type="Gene3D" id="3.20.20.80">
    <property type="entry name" value="Glycosidases"/>
    <property type="match status" value="1"/>
</dbReference>
<name>A0A918UNZ7_9BACT</name>
<comment type="caution">
    <text evidence="5">The sequence shown here is derived from an EMBL/GenBank/DDBJ whole genome shotgun (WGS) entry which is preliminary data.</text>
</comment>
<keyword evidence="3" id="KW-0326">Glycosidase</keyword>
<dbReference type="SUPFAM" id="SSF51445">
    <property type="entry name" value="(Trans)glycosidases"/>
    <property type="match status" value="1"/>
</dbReference>
<reference evidence="5" key="1">
    <citation type="journal article" date="2014" name="Int. J. Syst. Evol. Microbiol.">
        <title>Complete genome sequence of Corynebacterium casei LMG S-19264T (=DSM 44701T), isolated from a smear-ripened cheese.</title>
        <authorList>
            <consortium name="US DOE Joint Genome Institute (JGI-PGF)"/>
            <person name="Walter F."/>
            <person name="Albersmeier A."/>
            <person name="Kalinowski J."/>
            <person name="Ruckert C."/>
        </authorList>
    </citation>
    <scope>NUCLEOTIDE SEQUENCE</scope>
    <source>
        <strain evidence="5">KCTC 12368</strain>
    </source>
</reference>
<dbReference type="Pfam" id="PF01229">
    <property type="entry name" value="Glyco_hydro_39"/>
    <property type="match status" value="1"/>
</dbReference>
<dbReference type="EMBL" id="BMWX01000003">
    <property type="protein sequence ID" value="GGZ25315.1"/>
    <property type="molecule type" value="Genomic_DNA"/>
</dbReference>
<evidence type="ECO:0000313" key="5">
    <source>
        <dbReference type="EMBL" id="GGZ25315.1"/>
    </source>
</evidence>
<dbReference type="PANTHER" id="PTHR12631">
    <property type="entry name" value="ALPHA-L-IDURONIDASE"/>
    <property type="match status" value="1"/>
</dbReference>
<evidence type="ECO:0000256" key="3">
    <source>
        <dbReference type="ARBA" id="ARBA00023295"/>
    </source>
</evidence>
<evidence type="ECO:0000256" key="2">
    <source>
        <dbReference type="ARBA" id="ARBA00022801"/>
    </source>
</evidence>
<dbReference type="InterPro" id="IPR049166">
    <property type="entry name" value="GH39_cat"/>
</dbReference>
<dbReference type="InterPro" id="IPR051923">
    <property type="entry name" value="Glycosyl_Hydrolase_39"/>
</dbReference>
<dbReference type="GO" id="GO:0004553">
    <property type="term" value="F:hydrolase activity, hydrolyzing O-glycosyl compounds"/>
    <property type="evidence" value="ECO:0007669"/>
    <property type="project" value="TreeGrafter"/>
</dbReference>
<evidence type="ECO:0000259" key="4">
    <source>
        <dbReference type="Pfam" id="PF01229"/>
    </source>
</evidence>
<feature type="domain" description="Glycosyl hydrolases family 39 N-terminal catalytic" evidence="4">
    <location>
        <begin position="4"/>
        <end position="288"/>
    </location>
</feature>
<dbReference type="AlphaFoldDB" id="A0A918UNZ7"/>
<reference evidence="5" key="2">
    <citation type="submission" date="2020-09" db="EMBL/GenBank/DDBJ databases">
        <authorList>
            <person name="Sun Q."/>
            <person name="Kim S."/>
        </authorList>
    </citation>
    <scope>NUCLEOTIDE SEQUENCE</scope>
    <source>
        <strain evidence="5">KCTC 12368</strain>
    </source>
</reference>
<protein>
    <recommendedName>
        <fullName evidence="4">Glycosyl hydrolases family 39 N-terminal catalytic domain-containing protein</fullName>
    </recommendedName>
</protein>